<gene>
    <name evidence="1" type="ORF">POM88_028897</name>
</gene>
<accession>A0AAD8HTZ9</accession>
<protein>
    <submittedName>
        <fullName evidence="1">Uncharacterized protein</fullName>
    </submittedName>
</protein>
<evidence type="ECO:0000313" key="2">
    <source>
        <dbReference type="Proteomes" id="UP001237642"/>
    </source>
</evidence>
<dbReference type="Proteomes" id="UP001237642">
    <property type="component" value="Unassembled WGS sequence"/>
</dbReference>
<dbReference type="EMBL" id="JAUIZM010000007">
    <property type="protein sequence ID" value="KAK1372704.1"/>
    <property type="molecule type" value="Genomic_DNA"/>
</dbReference>
<sequence>MLYAVKGTPLLKLSSKTIQVLQRITDLSRYPPSPLSNVNFLYLQGQGLKGKPTRSTDHVINYLFGTSPSIEILIAICGRKMLQVPLPDEEAVKTGFKYLPSTAIVPTSEECYLLGQ</sequence>
<organism evidence="1 2">
    <name type="scientific">Heracleum sosnowskyi</name>
    <dbReference type="NCBI Taxonomy" id="360622"/>
    <lineage>
        <taxon>Eukaryota</taxon>
        <taxon>Viridiplantae</taxon>
        <taxon>Streptophyta</taxon>
        <taxon>Embryophyta</taxon>
        <taxon>Tracheophyta</taxon>
        <taxon>Spermatophyta</taxon>
        <taxon>Magnoliopsida</taxon>
        <taxon>eudicotyledons</taxon>
        <taxon>Gunneridae</taxon>
        <taxon>Pentapetalae</taxon>
        <taxon>asterids</taxon>
        <taxon>campanulids</taxon>
        <taxon>Apiales</taxon>
        <taxon>Apiaceae</taxon>
        <taxon>Apioideae</taxon>
        <taxon>apioid superclade</taxon>
        <taxon>Tordylieae</taxon>
        <taxon>Tordyliinae</taxon>
        <taxon>Heracleum</taxon>
    </lineage>
</organism>
<name>A0AAD8HTZ9_9APIA</name>
<evidence type="ECO:0000313" key="1">
    <source>
        <dbReference type="EMBL" id="KAK1372704.1"/>
    </source>
</evidence>
<proteinExistence type="predicted"/>
<reference evidence="1" key="1">
    <citation type="submission" date="2023-02" db="EMBL/GenBank/DDBJ databases">
        <title>Genome of toxic invasive species Heracleum sosnowskyi carries increased number of genes despite the absence of recent whole-genome duplications.</title>
        <authorList>
            <person name="Schelkunov M."/>
            <person name="Shtratnikova V."/>
            <person name="Makarenko M."/>
            <person name="Klepikova A."/>
            <person name="Omelchenko D."/>
            <person name="Novikova G."/>
            <person name="Obukhova E."/>
            <person name="Bogdanov V."/>
            <person name="Penin A."/>
            <person name="Logacheva M."/>
        </authorList>
    </citation>
    <scope>NUCLEOTIDE SEQUENCE</scope>
    <source>
        <strain evidence="1">Hsosn_3</strain>
        <tissue evidence="1">Leaf</tissue>
    </source>
</reference>
<dbReference type="AlphaFoldDB" id="A0AAD8HTZ9"/>
<reference evidence="1" key="2">
    <citation type="submission" date="2023-05" db="EMBL/GenBank/DDBJ databases">
        <authorList>
            <person name="Schelkunov M.I."/>
        </authorList>
    </citation>
    <scope>NUCLEOTIDE SEQUENCE</scope>
    <source>
        <strain evidence="1">Hsosn_3</strain>
        <tissue evidence="1">Leaf</tissue>
    </source>
</reference>
<comment type="caution">
    <text evidence="1">The sequence shown here is derived from an EMBL/GenBank/DDBJ whole genome shotgun (WGS) entry which is preliminary data.</text>
</comment>
<keyword evidence="2" id="KW-1185">Reference proteome</keyword>